<accession>A0AA46TJR5</accession>
<dbReference type="RefSeq" id="WP_271635457.1">
    <property type="nucleotide sequence ID" value="NZ_CP094970.1"/>
</dbReference>
<dbReference type="Gene3D" id="3.40.50.2000">
    <property type="entry name" value="Glycogen Phosphorylase B"/>
    <property type="match status" value="1"/>
</dbReference>
<name>A0AA46TJR5_9ACTN</name>
<gene>
    <name evidence="1" type="ORF">L0C25_05610</name>
</gene>
<dbReference type="KEGG" id="sgrg:L0C25_05610"/>
<reference evidence="1" key="1">
    <citation type="submission" date="2022-01" db="EMBL/GenBank/DDBJ databases">
        <title>Nocardioidaceae gen. sp. A5X3R13.</title>
        <authorList>
            <person name="Lopez Marin M.A."/>
            <person name="Uhlik O."/>
        </authorList>
    </citation>
    <scope>NUCLEOTIDE SEQUENCE</scope>
    <source>
        <strain evidence="1">A5X3R13</strain>
    </source>
</reference>
<evidence type="ECO:0000313" key="1">
    <source>
        <dbReference type="EMBL" id="UYM06550.1"/>
    </source>
</evidence>
<protein>
    <submittedName>
        <fullName evidence="1">UDP-N-acetylglucosamine transferase subunit ALG14</fullName>
    </submittedName>
</protein>
<dbReference type="EMBL" id="CP094970">
    <property type="protein sequence ID" value="UYM06550.1"/>
    <property type="molecule type" value="Genomic_DNA"/>
</dbReference>
<sequence length="119" mass="13592">MTFDKPDAVEPLAGEHVIHAHHPTTRNVVNLARNWHLARSVLRRVRPDIVISTGAGVALPFFVEARRRSIPTIYVEVYDRIDSRTLTGRLCRPFTSRFCVQWDEQRDLYAGSELLGPVL</sequence>
<keyword evidence="1" id="KW-0808">Transferase</keyword>
<proteinExistence type="predicted"/>
<dbReference type="InterPro" id="IPR013969">
    <property type="entry name" value="Oligosacch_biosynth_Alg14"/>
</dbReference>
<dbReference type="Proteomes" id="UP001164390">
    <property type="component" value="Chromosome"/>
</dbReference>
<organism evidence="1 2">
    <name type="scientific">Solicola gregarius</name>
    <dbReference type="NCBI Taxonomy" id="2908642"/>
    <lineage>
        <taxon>Bacteria</taxon>
        <taxon>Bacillati</taxon>
        <taxon>Actinomycetota</taxon>
        <taxon>Actinomycetes</taxon>
        <taxon>Propionibacteriales</taxon>
        <taxon>Nocardioidaceae</taxon>
        <taxon>Solicola</taxon>
    </lineage>
</organism>
<dbReference type="GO" id="GO:0006488">
    <property type="term" value="P:dolichol-linked oligosaccharide biosynthetic process"/>
    <property type="evidence" value="ECO:0007669"/>
    <property type="project" value="InterPro"/>
</dbReference>
<keyword evidence="2" id="KW-1185">Reference proteome</keyword>
<dbReference type="Pfam" id="PF08660">
    <property type="entry name" value="Alg14"/>
    <property type="match status" value="1"/>
</dbReference>
<dbReference type="GO" id="GO:0016740">
    <property type="term" value="F:transferase activity"/>
    <property type="evidence" value="ECO:0007669"/>
    <property type="project" value="UniProtKB-KW"/>
</dbReference>
<dbReference type="SUPFAM" id="SSF53756">
    <property type="entry name" value="UDP-Glycosyltransferase/glycogen phosphorylase"/>
    <property type="match status" value="1"/>
</dbReference>
<evidence type="ECO:0000313" key="2">
    <source>
        <dbReference type="Proteomes" id="UP001164390"/>
    </source>
</evidence>
<dbReference type="AlphaFoldDB" id="A0AA46TJR5"/>